<protein>
    <submittedName>
        <fullName evidence="3">Virulence-associated protein E</fullName>
    </submittedName>
</protein>
<dbReference type="RefSeq" id="WP_093924221.1">
    <property type="nucleotide sequence ID" value="NZ_FOMW01000008.1"/>
</dbReference>
<dbReference type="Pfam" id="PF05272">
    <property type="entry name" value="VapE-like_dom"/>
    <property type="match status" value="1"/>
</dbReference>
<feature type="compositionally biased region" description="Basic and acidic residues" evidence="1">
    <location>
        <begin position="397"/>
        <end position="408"/>
    </location>
</feature>
<dbReference type="PANTHER" id="PTHR34985">
    <property type="entry name" value="SLR0554 PROTEIN"/>
    <property type="match status" value="1"/>
</dbReference>
<gene>
    <name evidence="3" type="ORF">SAMN04488523_108201</name>
</gene>
<dbReference type="STRING" id="74348.SAMN04488523_108201"/>
<evidence type="ECO:0000259" key="2">
    <source>
        <dbReference type="Pfam" id="PF05272"/>
    </source>
</evidence>
<accession>A0A1I2BV34</accession>
<reference evidence="3 4" key="1">
    <citation type="submission" date="2016-10" db="EMBL/GenBank/DDBJ databases">
        <authorList>
            <person name="de Groot N.N."/>
        </authorList>
    </citation>
    <scope>NUCLEOTIDE SEQUENCE [LARGE SCALE GENOMIC DNA]</scope>
    <source>
        <strain evidence="3 4">DSM 11443</strain>
    </source>
</reference>
<dbReference type="PANTHER" id="PTHR34985:SF1">
    <property type="entry name" value="SLR0554 PROTEIN"/>
    <property type="match status" value="1"/>
</dbReference>
<sequence>MRDFSPSQIENYIVKYCVSTGNGLGRVKNKKSTLKRLKEMLVEPMLDTSVTFAQYMALGQDDKLPKKAAPGYWLAAHFTDGRRKLECQLFRSMIVLDLDNIKVSQLEYVTMGQAEINRHYWIMHTTRAHCPEKPRVRVIIPANREMNATETFAISRLISLQLADDPEEAIEIPDMVSFRFNQAMFKPSISRGQEYWMDENESGLILDVDAFLAANPGWEDYTLLPYQEAEKQRGVVDPDRKMENPHEKPGPIGAWCRVYDVEEAIAEFLSDVYAPGTSDTETRYTYTPGSGSNGAVVYDDGLFLHSNHGTDPAEGLHNSFDLIRLHIYGHLDAKSPDSTAPGNLPSFKAMMEFARKDPDVMADLVAATVPSDEWDADEDEDEDEGSDDDGDDTPPPKPKDKKPTKDADADLSIEELLATGDADDAAPEDWASSFDADDDEEEDAEEETPKPKEVKWSSLLVLDNKNELEKSLHNCATIVRNHKRIAPNIALNDLDGGPYLRGIFKFPKSGISQAPVRNKSDGRRMTDNDTGALMCAMAAPQKLGGYNTQFTRQDVEMALLQAAEKNRYNPFLDKIERTVWDGVPRLATFFHDWFGAEDDAYHSELATVWFVAGVARQHEPGHRFDLVPIIGGKQGGGKTGAIEALGMGYGGTLSGDFSNTQKMTESTKGKTVIEVPELKGMSKSEIEDVKGYFTATKDTIRLAYRRNEEDFYRRCVYMGTTNQSHYLRDEENRRFCPVLTDTSRHKKIDFPNFLPLIPQFWAEAQHIYLAMRAEQPEGFLPLEFTSKKAKVEAERLQKESRETMPHEPVAEVVERWLNAPLSADQAHNCGADMWDDDEDGKGTVYGRNLVTVTMIREELAQNPIIRELRGSHAEKVVGQALKSMSEWEPLGYVHRLGRKARWYSRDGTNTKEEFVVMRQRDDSDVADLLG</sequence>
<dbReference type="Proteomes" id="UP000198977">
    <property type="component" value="Unassembled WGS sequence"/>
</dbReference>
<evidence type="ECO:0000313" key="3">
    <source>
        <dbReference type="EMBL" id="SFE59243.1"/>
    </source>
</evidence>
<feature type="region of interest" description="Disordered" evidence="1">
    <location>
        <begin position="369"/>
        <end position="453"/>
    </location>
</feature>
<feature type="domain" description="Virulence-associated protein E-like" evidence="2">
    <location>
        <begin position="576"/>
        <end position="798"/>
    </location>
</feature>
<proteinExistence type="predicted"/>
<dbReference type="EMBL" id="FOMW01000008">
    <property type="protein sequence ID" value="SFE59243.1"/>
    <property type="molecule type" value="Genomic_DNA"/>
</dbReference>
<organism evidence="3 4">
    <name type="scientific">Sulfitobacter brevis</name>
    <dbReference type="NCBI Taxonomy" id="74348"/>
    <lineage>
        <taxon>Bacteria</taxon>
        <taxon>Pseudomonadati</taxon>
        <taxon>Pseudomonadota</taxon>
        <taxon>Alphaproteobacteria</taxon>
        <taxon>Rhodobacterales</taxon>
        <taxon>Roseobacteraceae</taxon>
        <taxon>Sulfitobacter</taxon>
    </lineage>
</organism>
<feature type="compositionally biased region" description="Acidic residues" evidence="1">
    <location>
        <begin position="435"/>
        <end position="446"/>
    </location>
</feature>
<evidence type="ECO:0000313" key="4">
    <source>
        <dbReference type="Proteomes" id="UP000198977"/>
    </source>
</evidence>
<dbReference type="OrthoDB" id="9763644at2"/>
<evidence type="ECO:0000256" key="1">
    <source>
        <dbReference type="SAM" id="MobiDB-lite"/>
    </source>
</evidence>
<name>A0A1I2BV34_9RHOB</name>
<dbReference type="InterPro" id="IPR007936">
    <property type="entry name" value="VapE-like_dom"/>
</dbReference>
<feature type="compositionally biased region" description="Acidic residues" evidence="1">
    <location>
        <begin position="372"/>
        <end position="392"/>
    </location>
</feature>
<dbReference type="AlphaFoldDB" id="A0A1I2BV34"/>
<keyword evidence="4" id="KW-1185">Reference proteome</keyword>